<feature type="domain" description="Tyrosine-protein kinase ephrin type A/B receptor-like" evidence="1">
    <location>
        <begin position="59"/>
        <end position="106"/>
    </location>
</feature>
<dbReference type="PANTHER" id="PTHR24046">
    <property type="entry name" value="SIGNAL PEPTIDE, CUB AND EGF-LIKE DOMAIN-CONTAINING"/>
    <property type="match status" value="1"/>
</dbReference>
<dbReference type="Proteomes" id="UP000270094">
    <property type="component" value="Unassembled WGS sequence"/>
</dbReference>
<dbReference type="InterPro" id="IPR009030">
    <property type="entry name" value="Growth_fac_rcpt_cys_sf"/>
</dbReference>
<evidence type="ECO:0000313" key="3">
    <source>
        <dbReference type="Proteomes" id="UP000270094"/>
    </source>
</evidence>
<sequence length="271" mass="29570">DCPAGQYWDVDDCNKCPVDTYRAKTDPLVKCIKCPGNTTTSGMTGQKGLSACHDICDAGEYYDEQLKRCQSCPMGTYQEHRGSTECVPCSLDSTTTITGAKNASDCSFKCGSGQELTAEGFCTPCVKGTYWIKTDKFVGCVECPRGLTTIERAATGIRDCEVLNCPPGTHVNLQRTKPIDPSSTPFSSLCITCEMGTYQDEHNQTACKPCTPESNCDLTNGCSPLLPDSCPKDEECEMVDGGVYACSAVTVSFHYFFRFLYMKADEKECIK</sequence>
<dbReference type="InterPro" id="IPR052071">
    <property type="entry name" value="SCUB_EGF-like_domain"/>
</dbReference>
<dbReference type="OrthoDB" id="5814741at2759"/>
<keyword evidence="3" id="KW-1185">Reference proteome</keyword>
<feature type="non-terminal residue" evidence="2">
    <location>
        <position position="1"/>
    </location>
</feature>
<organism evidence="2 3">
    <name type="scientific">Strongylus vulgaris</name>
    <name type="common">Blood worm</name>
    <dbReference type="NCBI Taxonomy" id="40348"/>
    <lineage>
        <taxon>Eukaryota</taxon>
        <taxon>Metazoa</taxon>
        <taxon>Ecdysozoa</taxon>
        <taxon>Nematoda</taxon>
        <taxon>Chromadorea</taxon>
        <taxon>Rhabditida</taxon>
        <taxon>Rhabditina</taxon>
        <taxon>Rhabditomorpha</taxon>
        <taxon>Strongyloidea</taxon>
        <taxon>Strongylidae</taxon>
        <taxon>Strongylus</taxon>
    </lineage>
</organism>
<dbReference type="SMART" id="SM01411">
    <property type="entry name" value="Ephrin_rec_like"/>
    <property type="match status" value="4"/>
</dbReference>
<dbReference type="Gene3D" id="2.10.50.10">
    <property type="entry name" value="Tumor Necrosis Factor Receptor, subunit A, domain 2"/>
    <property type="match status" value="3"/>
</dbReference>
<dbReference type="Pfam" id="PF07699">
    <property type="entry name" value="Ephrin_rec_like"/>
    <property type="match status" value="2"/>
</dbReference>
<dbReference type="GO" id="GO:0009986">
    <property type="term" value="C:cell surface"/>
    <property type="evidence" value="ECO:0007669"/>
    <property type="project" value="TreeGrafter"/>
</dbReference>
<dbReference type="GO" id="GO:0005615">
    <property type="term" value="C:extracellular space"/>
    <property type="evidence" value="ECO:0007669"/>
    <property type="project" value="TreeGrafter"/>
</dbReference>
<dbReference type="GO" id="GO:0007165">
    <property type="term" value="P:signal transduction"/>
    <property type="evidence" value="ECO:0007669"/>
    <property type="project" value="TreeGrafter"/>
</dbReference>
<feature type="domain" description="Tyrosine-protein kinase ephrin type A/B receptor-like" evidence="1">
    <location>
        <begin position="121"/>
        <end position="160"/>
    </location>
</feature>
<dbReference type="InterPro" id="IPR011641">
    <property type="entry name" value="Tyr-kin_ephrin_A/B_rcpt-like"/>
</dbReference>
<gene>
    <name evidence="2" type="ORF">SVUK_LOCUS7495</name>
</gene>
<dbReference type="SUPFAM" id="SSF57184">
    <property type="entry name" value="Growth factor receptor domain"/>
    <property type="match status" value="1"/>
</dbReference>
<proteinExistence type="predicted"/>
<accession>A0A3P7J821</accession>
<dbReference type="AlphaFoldDB" id="A0A3P7J821"/>
<protein>
    <recommendedName>
        <fullName evidence="1">Tyrosine-protein kinase ephrin type A/B receptor-like domain-containing protein</fullName>
    </recommendedName>
</protein>
<reference evidence="2 3" key="1">
    <citation type="submission" date="2018-11" db="EMBL/GenBank/DDBJ databases">
        <authorList>
            <consortium name="Pathogen Informatics"/>
        </authorList>
    </citation>
    <scope>NUCLEOTIDE SEQUENCE [LARGE SCALE GENOMIC DNA]</scope>
</reference>
<evidence type="ECO:0000313" key="2">
    <source>
        <dbReference type="EMBL" id="VDM72497.1"/>
    </source>
</evidence>
<evidence type="ECO:0000259" key="1">
    <source>
        <dbReference type="Pfam" id="PF07699"/>
    </source>
</evidence>
<name>A0A3P7J821_STRVU</name>
<dbReference type="PANTHER" id="PTHR24046:SF5">
    <property type="entry name" value="EGF-LIKE DOMAIN-CONTAINING PROTEIN"/>
    <property type="match status" value="1"/>
</dbReference>
<dbReference type="EMBL" id="UYYB01025619">
    <property type="protein sequence ID" value="VDM72497.1"/>
    <property type="molecule type" value="Genomic_DNA"/>
</dbReference>